<dbReference type="EMBL" id="ML993609">
    <property type="protein sequence ID" value="KAF2163371.1"/>
    <property type="molecule type" value="Genomic_DNA"/>
</dbReference>
<dbReference type="RefSeq" id="XP_033664260.1">
    <property type="nucleotide sequence ID" value="XM_033817921.1"/>
</dbReference>
<evidence type="ECO:0008006" key="8">
    <source>
        <dbReference type="Google" id="ProtNLM"/>
    </source>
</evidence>
<dbReference type="GO" id="GO:0031048">
    <property type="term" value="P:regulatory ncRNA-mediated heterochromatin formation"/>
    <property type="evidence" value="ECO:0007669"/>
    <property type="project" value="TreeGrafter"/>
</dbReference>
<dbReference type="GO" id="GO:0004386">
    <property type="term" value="F:helicase activity"/>
    <property type="evidence" value="ECO:0007669"/>
    <property type="project" value="InterPro"/>
</dbReference>
<dbReference type="OrthoDB" id="409395at2759"/>
<gene>
    <name evidence="6" type="ORF">M409DRAFT_68628</name>
</gene>
<feature type="region of interest" description="Disordered" evidence="2">
    <location>
        <begin position="1009"/>
        <end position="1044"/>
    </location>
</feature>
<proteinExistence type="predicted"/>
<evidence type="ECO:0000259" key="3">
    <source>
        <dbReference type="Pfam" id="PF13086"/>
    </source>
</evidence>
<dbReference type="Pfam" id="PF13087">
    <property type="entry name" value="AAA_12"/>
    <property type="match status" value="1"/>
</dbReference>
<feature type="domain" description="ZNFX1" evidence="5">
    <location>
        <begin position="142"/>
        <end position="246"/>
    </location>
</feature>
<dbReference type="InterPro" id="IPR027417">
    <property type="entry name" value="P-loop_NTPase"/>
</dbReference>
<organism evidence="6 7">
    <name type="scientific">Zasmidium cellare ATCC 36951</name>
    <dbReference type="NCBI Taxonomy" id="1080233"/>
    <lineage>
        <taxon>Eukaryota</taxon>
        <taxon>Fungi</taxon>
        <taxon>Dikarya</taxon>
        <taxon>Ascomycota</taxon>
        <taxon>Pezizomycotina</taxon>
        <taxon>Dothideomycetes</taxon>
        <taxon>Dothideomycetidae</taxon>
        <taxon>Mycosphaerellales</taxon>
        <taxon>Mycosphaerellaceae</taxon>
        <taxon>Zasmidium</taxon>
    </lineage>
</organism>
<keyword evidence="1" id="KW-0547">Nucleotide-binding</keyword>
<evidence type="ECO:0000256" key="2">
    <source>
        <dbReference type="SAM" id="MobiDB-lite"/>
    </source>
</evidence>
<dbReference type="Proteomes" id="UP000799537">
    <property type="component" value="Unassembled WGS sequence"/>
</dbReference>
<keyword evidence="1" id="KW-0067">ATP-binding</keyword>
<dbReference type="GeneID" id="54571193"/>
<dbReference type="InterPro" id="IPR047187">
    <property type="entry name" value="SF1_C_Upf1"/>
</dbReference>
<dbReference type="Gene3D" id="3.40.50.300">
    <property type="entry name" value="P-loop containing nucleotide triphosphate hydrolases"/>
    <property type="match status" value="3"/>
</dbReference>
<dbReference type="GO" id="GO:0031380">
    <property type="term" value="C:nuclear RNA-directed RNA polymerase complex"/>
    <property type="evidence" value="ECO:0007669"/>
    <property type="project" value="TreeGrafter"/>
</dbReference>
<evidence type="ECO:0000313" key="6">
    <source>
        <dbReference type="EMBL" id="KAF2163371.1"/>
    </source>
</evidence>
<protein>
    <recommendedName>
        <fullName evidence="8">Helicase ATP-binding domain-containing protein</fullName>
    </recommendedName>
</protein>
<feature type="region of interest" description="Disordered" evidence="2">
    <location>
        <begin position="1107"/>
        <end position="1126"/>
    </location>
</feature>
<keyword evidence="1" id="KW-0378">Hydrolase</keyword>
<dbReference type="InterPro" id="IPR057373">
    <property type="entry name" value="ZNFX1"/>
</dbReference>
<accession>A0A6A6C8K6</accession>
<name>A0A6A6C8K6_ZASCE</name>
<feature type="region of interest" description="Disordered" evidence="2">
    <location>
        <begin position="1"/>
        <end position="26"/>
    </location>
</feature>
<evidence type="ECO:0000259" key="4">
    <source>
        <dbReference type="Pfam" id="PF13087"/>
    </source>
</evidence>
<dbReference type="Pfam" id="PF25396">
    <property type="entry name" value="ZNFX1"/>
    <property type="match status" value="1"/>
</dbReference>
<feature type="domain" description="DNA2/NAM7 helicase-like C-terminal" evidence="4">
    <location>
        <begin position="715"/>
        <end position="901"/>
    </location>
</feature>
<dbReference type="AlphaFoldDB" id="A0A6A6C8K6"/>
<dbReference type="SUPFAM" id="SSF52540">
    <property type="entry name" value="P-loop containing nucleoside triphosphate hydrolases"/>
    <property type="match status" value="1"/>
</dbReference>
<dbReference type="InterPro" id="IPR041679">
    <property type="entry name" value="DNA2/NAM7-like_C"/>
</dbReference>
<dbReference type="PANTHER" id="PTHR10887">
    <property type="entry name" value="DNA2/NAM7 HELICASE FAMILY"/>
    <property type="match status" value="1"/>
</dbReference>
<evidence type="ECO:0000256" key="1">
    <source>
        <dbReference type="ARBA" id="ARBA00022806"/>
    </source>
</evidence>
<dbReference type="FunFam" id="3.40.50.300:FF:001366">
    <property type="entry name" value="ATP binding protein, putative"/>
    <property type="match status" value="1"/>
</dbReference>
<evidence type="ECO:0000259" key="5">
    <source>
        <dbReference type="Pfam" id="PF25396"/>
    </source>
</evidence>
<dbReference type="CDD" id="cd06008">
    <property type="entry name" value="NF-X1-zinc-finger"/>
    <property type="match status" value="1"/>
</dbReference>
<evidence type="ECO:0000313" key="7">
    <source>
        <dbReference type="Proteomes" id="UP000799537"/>
    </source>
</evidence>
<feature type="compositionally biased region" description="Low complexity" evidence="2">
    <location>
        <begin position="1031"/>
        <end position="1044"/>
    </location>
</feature>
<dbReference type="CDD" id="cd18808">
    <property type="entry name" value="SF1_C_Upf1"/>
    <property type="match status" value="1"/>
</dbReference>
<feature type="compositionally biased region" description="Basic and acidic residues" evidence="2">
    <location>
        <begin position="1"/>
        <end position="10"/>
    </location>
</feature>
<dbReference type="PANTHER" id="PTHR10887:SF341">
    <property type="entry name" value="NFX1-TYPE ZINC FINGER-CONTAINING PROTEIN 1"/>
    <property type="match status" value="1"/>
</dbReference>
<dbReference type="InterPro" id="IPR045055">
    <property type="entry name" value="DNA2/NAM7-like"/>
</dbReference>
<dbReference type="Pfam" id="PF13086">
    <property type="entry name" value="AAA_11"/>
    <property type="match status" value="1"/>
</dbReference>
<sequence length="1126" mass="126965">MNEHLSERISRSRRGGKADCQQPTGQVEVLLLPPKLNPRIREYFEGPPVAGGAWLRRPEFPTSEEILDYDGSSSSSSSDNTDSASSVVEISANKPIGAFEDIEDYLSTQYELLREDAIKGLRDAVARVRITPQAAEDAFSGQVGIYEKIHICGVTLSTRGFAVRATFSLVRTGKQIIWEQSKRLITGSLVVLTPASDMFNSKAIVATIAARPLAGVQQNPPEIDLFFSRADQIEIDPAQEYVMVEDRSSFYEAARPTLLALQHMMKESFPLSEHLVDVKGQVDVPKFIRDNPQMDLTSALINNKHETYENVDVLRQWPLQPQSELDASQLKALHRILTKRLAIVQGPPGTGKTHVSVRAIEIMIRNRRPDDGPIIIACQTNHAIDQILRHIAQFEPEFVRLGGRSKDKEVIKKRTLYEVRNLTAESPPAGCMFGMARKKMADMEKEFALVLTPLMPNQKPLDHRTLENFKLLTTPQADSLESGASQWVQDKKSNPYEARSPFLIWLGDKLVPVPAKQEREEFGFDFEEVDLEFEQIKETEAENAKDDEEFEHLTGTYLPLADNFTCRPVPGSDTKIKDLLKDKDMWKIPEAKRPSIYRYLQAELKKQITTSVRDISKRYNEQVEKRRIGYWERDENVLKRQRVIGMTTTGFSKYRALISALQPKTILIEEAAETLESPVAVACIPSLQNLVLVGDHQQLRPHTQVRVHEGEPYYLNVSLFERLVNNNVEFDTLIKQRRMIPEIRRLLFPIYGAKITDHQSVISPAIRPPVPGMGGVNSFFFTHQWSEQRDQQMSSLNPMEAEMVVGLFTHLVYNGMDSEDITVLTFYNGQRKRILADLRRQLEGRKFNVVTVDSYQGEENKIVILSLVRSNENNQIGFLNVDNRVCVALSRAQCGFYIFGNGLLLHRNSATWKSVIEIMAAKKHDQTKAIRKDIPPTQPVRIGSSFPVRCSNHDRLVEIEEPDGWEKLLGGCDQPCGGTLPCGHPCELVCHPVSHEDVNCAKCRSKQRPQDNAIGVDPRPGENVLLEPRPSTGSKTSVSKSTDSWKAFTNDEPARVQKHIDSYQSNDATANMQRMNLGFDGAADVPSRSSFGGARVQYVDVFKIGGNEEEHGKQGEDWSKEDSLLD</sequence>
<keyword evidence="1" id="KW-0347">Helicase</keyword>
<reference evidence="6" key="1">
    <citation type="journal article" date="2020" name="Stud. Mycol.">
        <title>101 Dothideomycetes genomes: a test case for predicting lifestyles and emergence of pathogens.</title>
        <authorList>
            <person name="Haridas S."/>
            <person name="Albert R."/>
            <person name="Binder M."/>
            <person name="Bloem J."/>
            <person name="Labutti K."/>
            <person name="Salamov A."/>
            <person name="Andreopoulos B."/>
            <person name="Baker S."/>
            <person name="Barry K."/>
            <person name="Bills G."/>
            <person name="Bluhm B."/>
            <person name="Cannon C."/>
            <person name="Castanera R."/>
            <person name="Culley D."/>
            <person name="Daum C."/>
            <person name="Ezra D."/>
            <person name="Gonzalez J."/>
            <person name="Henrissat B."/>
            <person name="Kuo A."/>
            <person name="Liang C."/>
            <person name="Lipzen A."/>
            <person name="Lutzoni F."/>
            <person name="Magnuson J."/>
            <person name="Mondo S."/>
            <person name="Nolan M."/>
            <person name="Ohm R."/>
            <person name="Pangilinan J."/>
            <person name="Park H.-J."/>
            <person name="Ramirez L."/>
            <person name="Alfaro M."/>
            <person name="Sun H."/>
            <person name="Tritt A."/>
            <person name="Yoshinaga Y."/>
            <person name="Zwiers L.-H."/>
            <person name="Turgeon B."/>
            <person name="Goodwin S."/>
            <person name="Spatafora J."/>
            <person name="Crous P."/>
            <person name="Grigoriev I."/>
        </authorList>
    </citation>
    <scope>NUCLEOTIDE SEQUENCE</scope>
    <source>
        <strain evidence="6">ATCC 36951</strain>
    </source>
</reference>
<feature type="domain" description="DNA2/NAM7 helicase helicase" evidence="3">
    <location>
        <begin position="325"/>
        <end position="702"/>
    </location>
</feature>
<dbReference type="InterPro" id="IPR041677">
    <property type="entry name" value="DNA2/NAM7_AAA_11"/>
</dbReference>
<keyword evidence="7" id="KW-1185">Reference proteome</keyword>